<protein>
    <submittedName>
        <fullName evidence="2">Uncharacterized protein</fullName>
    </submittedName>
</protein>
<name>A0A1T4VKF2_9FIRM</name>
<dbReference type="Proteomes" id="UP000190814">
    <property type="component" value="Unassembled WGS sequence"/>
</dbReference>
<keyword evidence="3" id="KW-1185">Reference proteome</keyword>
<dbReference type="RefSeq" id="WP_078765980.1">
    <property type="nucleotide sequence ID" value="NZ_FUXZ01000006.1"/>
</dbReference>
<gene>
    <name evidence="2" type="ORF">SAMN02745111_01107</name>
</gene>
<feature type="signal peptide" evidence="1">
    <location>
        <begin position="1"/>
        <end position="21"/>
    </location>
</feature>
<evidence type="ECO:0000256" key="1">
    <source>
        <dbReference type="SAM" id="SignalP"/>
    </source>
</evidence>
<dbReference type="AlphaFoldDB" id="A0A1T4VKF2"/>
<evidence type="ECO:0000313" key="2">
    <source>
        <dbReference type="EMBL" id="SKA65450.1"/>
    </source>
</evidence>
<organism evidence="2 3">
    <name type="scientific">Eubacterium uniforme</name>
    <dbReference type="NCBI Taxonomy" id="39495"/>
    <lineage>
        <taxon>Bacteria</taxon>
        <taxon>Bacillati</taxon>
        <taxon>Bacillota</taxon>
        <taxon>Clostridia</taxon>
        <taxon>Eubacteriales</taxon>
        <taxon>Eubacteriaceae</taxon>
        <taxon>Eubacterium</taxon>
    </lineage>
</organism>
<evidence type="ECO:0000313" key="3">
    <source>
        <dbReference type="Proteomes" id="UP000190814"/>
    </source>
</evidence>
<dbReference type="PROSITE" id="PS51257">
    <property type="entry name" value="PROKAR_LIPOPROTEIN"/>
    <property type="match status" value="1"/>
</dbReference>
<proteinExistence type="predicted"/>
<sequence>MKILKMSAVLAVTAVACSMMVGTGEKSTSVSASDGVIKRRPVIESIDEKTGKQKIQYMDTGYFRGVTWNEENKVLTLENFDTVGDIHLDYFDESKYSEEEIKNERHSHLTSEITVKVKGDLKLGTNMYCDCILNIEGDGANARMCTNSYIAKRNANRESCKINALVSEKIKNIKLNNVCFESIDITFDNVVVDKTFRPEIYDLDKNGSLDERNYEEFAIASSQVRILNSNMAMKYSGATKSQLKFPDEEYSYCFKANRMIVSNSTVDFTGNEAFKKTKIIGIDGRNRFANVNSNINYKLGQYAIDKEHIYRITNIGDNNEVEYVENIKENASTPKSGEKVFLLGYYFNIR</sequence>
<accession>A0A1T4VKF2</accession>
<dbReference type="EMBL" id="FUXZ01000006">
    <property type="protein sequence ID" value="SKA65450.1"/>
    <property type="molecule type" value="Genomic_DNA"/>
</dbReference>
<dbReference type="STRING" id="39495.SAMN02745111_01107"/>
<reference evidence="2 3" key="1">
    <citation type="submission" date="2017-02" db="EMBL/GenBank/DDBJ databases">
        <authorList>
            <person name="Peterson S.W."/>
        </authorList>
    </citation>
    <scope>NUCLEOTIDE SEQUENCE [LARGE SCALE GENOMIC DNA]</scope>
    <source>
        <strain evidence="2 3">ATCC 35992</strain>
    </source>
</reference>
<keyword evidence="1" id="KW-0732">Signal</keyword>
<feature type="chain" id="PRO_5039339900" evidence="1">
    <location>
        <begin position="22"/>
        <end position="350"/>
    </location>
</feature>